<dbReference type="EMBL" id="CP000141">
    <property type="protein sequence ID" value="ABB13826.1"/>
    <property type="molecule type" value="Genomic_DNA"/>
</dbReference>
<dbReference type="HOGENOM" id="CLU_3213981_0_0_9"/>
<proteinExistence type="predicted"/>
<dbReference type="KEGG" id="chy:CHY_2579"/>
<evidence type="ECO:0000313" key="1">
    <source>
        <dbReference type="EMBL" id="ABB13826.1"/>
    </source>
</evidence>
<sequence length="44" mass="5054">MHLLSPKYIISYPLNFCFKKVFPENKTPRSVVMPAKFKAGQSPL</sequence>
<reference evidence="1 2" key="1">
    <citation type="journal article" date="2005" name="PLoS Genet.">
        <title>Life in hot carbon monoxide: the complete genome sequence of Carboxydothermus hydrogenoformans Z-2901.</title>
        <authorList>
            <person name="Wu M."/>
            <person name="Ren Q."/>
            <person name="Durkin A.S."/>
            <person name="Daugherty S.C."/>
            <person name="Brinkac L.M."/>
            <person name="Dodson R.J."/>
            <person name="Madupu R."/>
            <person name="Sullivan S.A."/>
            <person name="Kolonay J.F."/>
            <person name="Haft D.H."/>
            <person name="Nelson W.C."/>
            <person name="Tallon L.J."/>
            <person name="Jones K.M."/>
            <person name="Ulrich L.E."/>
            <person name="Gonzalez J.M."/>
            <person name="Zhulin I.B."/>
            <person name="Robb F.T."/>
            <person name="Eisen J.A."/>
        </authorList>
    </citation>
    <scope>NUCLEOTIDE SEQUENCE [LARGE SCALE GENOMIC DNA]</scope>
    <source>
        <strain evidence="2">ATCC BAA-161 / DSM 6008 / Z-2901</strain>
    </source>
</reference>
<organism evidence="1 2">
    <name type="scientific">Carboxydothermus hydrogenoformans (strain ATCC BAA-161 / DSM 6008 / Z-2901)</name>
    <dbReference type="NCBI Taxonomy" id="246194"/>
    <lineage>
        <taxon>Bacteria</taxon>
        <taxon>Bacillati</taxon>
        <taxon>Bacillota</taxon>
        <taxon>Clostridia</taxon>
        <taxon>Thermoanaerobacterales</taxon>
        <taxon>Thermoanaerobacteraceae</taxon>
        <taxon>Carboxydothermus</taxon>
    </lineage>
</organism>
<evidence type="ECO:0000313" key="2">
    <source>
        <dbReference type="Proteomes" id="UP000002706"/>
    </source>
</evidence>
<dbReference type="STRING" id="246194.CHY_2579"/>
<name>Q3A912_CARHZ</name>
<dbReference type="AlphaFoldDB" id="Q3A912"/>
<dbReference type="InParanoid" id="Q3A912"/>
<dbReference type="Proteomes" id="UP000002706">
    <property type="component" value="Chromosome"/>
</dbReference>
<protein>
    <submittedName>
        <fullName evidence="1">Uncharacterized protein</fullName>
    </submittedName>
</protein>
<accession>Q3A912</accession>
<keyword evidence="2" id="KW-1185">Reference proteome</keyword>
<gene>
    <name evidence="1" type="ordered locus">CHY_2579</name>
</gene>